<dbReference type="InterPro" id="IPR029044">
    <property type="entry name" value="Nucleotide-diphossugar_trans"/>
</dbReference>
<organism evidence="5 6">
    <name type="scientific">Paracoccus aestuarii</name>
    <dbReference type="NCBI Taxonomy" id="453842"/>
    <lineage>
        <taxon>Bacteria</taxon>
        <taxon>Pseudomonadati</taxon>
        <taxon>Pseudomonadota</taxon>
        <taxon>Alphaproteobacteria</taxon>
        <taxon>Rhodobacterales</taxon>
        <taxon>Paracoccaceae</taxon>
        <taxon>Paracoccus</taxon>
    </lineage>
</organism>
<evidence type="ECO:0000256" key="1">
    <source>
        <dbReference type="ARBA" id="ARBA00006739"/>
    </source>
</evidence>
<dbReference type="PANTHER" id="PTHR43685">
    <property type="entry name" value="GLYCOSYLTRANSFERASE"/>
    <property type="match status" value="1"/>
</dbReference>
<dbReference type="InterPro" id="IPR001173">
    <property type="entry name" value="Glyco_trans_2-like"/>
</dbReference>
<sequence>MISGKGAAVSPHVVILLASYNGAAHLQVQLDSIAAQDWPRWSLILSDDGSTDATRDLALAFAATRPAGQVTVIDGPRQGATMNFLSALDHVPDGAWAAFCDQDDRWFPDKLSRAVEALGTDPRPGHYAARTIIADPDLNPIRPSRRFTRPLGLRNALVQACMAGNSSVFNAAAVRVLRDAAPAARRAGVISHDWWAYQLMAASGARLIHDPRPCLLYRQHQASEVGRNDTIPAMTARLRRLMAGDFGTWLRANYDSLAALDLPPDSRDLLARLDGVMRNPPPRAVIDLRRGGFYRQTRAGTAALWLSAMTGALRA</sequence>
<dbReference type="Proteomes" id="UP000285530">
    <property type="component" value="Unassembled WGS sequence"/>
</dbReference>
<accession>A0A418ZRW5</accession>
<evidence type="ECO:0000256" key="3">
    <source>
        <dbReference type="ARBA" id="ARBA00022679"/>
    </source>
</evidence>
<dbReference type="OrthoDB" id="9802649at2"/>
<protein>
    <submittedName>
        <fullName evidence="5">Glycosyltransferase</fullName>
    </submittedName>
</protein>
<reference evidence="5 6" key="1">
    <citation type="submission" date="2018-09" db="EMBL/GenBank/DDBJ databases">
        <title>Paracoccus onubensis nov. sp. a moderate halophilic bacterium isolated from Gruta de las Maravillas (Aracena, Spain).</title>
        <authorList>
            <person name="Jurado V."/>
            <person name="Gutierrez-Patricio S."/>
            <person name="Gonzalez-Pimentel J.L."/>
            <person name="Laiz L."/>
            <person name="Saiz-Jimenez C."/>
        </authorList>
    </citation>
    <scope>NUCLEOTIDE SEQUENCE [LARGE SCALE GENOMIC DNA]</scope>
    <source>
        <strain evidence="5 6">DSM 19484</strain>
    </source>
</reference>
<keyword evidence="2" id="KW-0328">Glycosyltransferase</keyword>
<dbReference type="Pfam" id="PF00535">
    <property type="entry name" value="Glycos_transf_2"/>
    <property type="match status" value="1"/>
</dbReference>
<evidence type="ECO:0000256" key="2">
    <source>
        <dbReference type="ARBA" id="ARBA00022676"/>
    </source>
</evidence>
<gene>
    <name evidence="5" type="ORF">D3P06_14290</name>
</gene>
<dbReference type="InterPro" id="IPR050834">
    <property type="entry name" value="Glycosyltransf_2"/>
</dbReference>
<comment type="caution">
    <text evidence="5">The sequence shown here is derived from an EMBL/GenBank/DDBJ whole genome shotgun (WGS) entry which is preliminary data.</text>
</comment>
<feature type="domain" description="Glycosyltransferase 2-like" evidence="4">
    <location>
        <begin position="15"/>
        <end position="145"/>
    </location>
</feature>
<proteinExistence type="inferred from homology"/>
<dbReference type="Gene3D" id="3.90.550.10">
    <property type="entry name" value="Spore Coat Polysaccharide Biosynthesis Protein SpsA, Chain A"/>
    <property type="match status" value="1"/>
</dbReference>
<dbReference type="PANTHER" id="PTHR43685:SF5">
    <property type="entry name" value="GLYCOSYLTRANSFERASE EPSE-RELATED"/>
    <property type="match status" value="1"/>
</dbReference>
<dbReference type="EMBL" id="QZEV01000090">
    <property type="protein sequence ID" value="RJK99625.1"/>
    <property type="molecule type" value="Genomic_DNA"/>
</dbReference>
<name>A0A418ZRW5_9RHOB</name>
<evidence type="ECO:0000313" key="6">
    <source>
        <dbReference type="Proteomes" id="UP000285530"/>
    </source>
</evidence>
<keyword evidence="6" id="KW-1185">Reference proteome</keyword>
<keyword evidence="3 5" id="KW-0808">Transferase</keyword>
<dbReference type="GO" id="GO:0016757">
    <property type="term" value="F:glycosyltransferase activity"/>
    <property type="evidence" value="ECO:0007669"/>
    <property type="project" value="UniProtKB-KW"/>
</dbReference>
<evidence type="ECO:0000259" key="4">
    <source>
        <dbReference type="Pfam" id="PF00535"/>
    </source>
</evidence>
<dbReference type="AlphaFoldDB" id="A0A418ZRW5"/>
<comment type="similarity">
    <text evidence="1">Belongs to the glycosyltransferase 2 family.</text>
</comment>
<evidence type="ECO:0000313" key="5">
    <source>
        <dbReference type="EMBL" id="RJK99625.1"/>
    </source>
</evidence>
<dbReference type="SUPFAM" id="SSF53448">
    <property type="entry name" value="Nucleotide-diphospho-sugar transferases"/>
    <property type="match status" value="1"/>
</dbReference>